<keyword evidence="7 10" id="KW-1133">Transmembrane helix</keyword>
<dbReference type="PANTHER" id="PTHR22950:SF366">
    <property type="entry name" value="SODIUM-COUPLED NEUTRAL AMINO ACID TRANSPORTER 6-RELATED"/>
    <property type="match status" value="1"/>
</dbReference>
<dbReference type="InterPro" id="IPR013057">
    <property type="entry name" value="AA_transpt_TM"/>
</dbReference>
<feature type="transmembrane region" description="Helical" evidence="10">
    <location>
        <begin position="251"/>
        <end position="271"/>
    </location>
</feature>
<comment type="similarity">
    <text evidence="2">Belongs to the amino acid/polyamine transporter 2 family.</text>
</comment>
<feature type="transmembrane region" description="Helical" evidence="10">
    <location>
        <begin position="166"/>
        <end position="187"/>
    </location>
</feature>
<dbReference type="OMA" id="KARMQNV"/>
<keyword evidence="4" id="KW-1003">Cell membrane</keyword>
<reference evidence="12" key="2">
    <citation type="submission" date="2025-09" db="UniProtKB">
        <authorList>
            <consortium name="Ensembl"/>
        </authorList>
    </citation>
    <scope>IDENTIFICATION</scope>
</reference>
<accession>A0A8C4ZGD6</accession>
<sequence length="457" mass="49703">MSINSNESGDLPNYGTTPNIGDDEATPLLGNASEAPRVKGTPFAACVFNLMSAIMGSGILGLAFAMANTGIVGFCILLLLVAGLAGFSIHLLLQLCDQTGINSYEDLGEKALKKPGKILVGLSILTQNIGAMTSYMFILKSELPATISSFLSPGSTMSAWYEDGRILLILVTVFVVLPLALLTRIGWLSYTSSISFFFMLYFVVVVIVKKFTIPCPLHQNGTMGNDRFQISNSSASECTPKAFVISRKSAYAVPTMAFSFLCHTAVLPIYCELDRPTKKRMQQVTNTGLCLSFMIYLLSALFGYLTFYSHVDSELLLNYDTSAPRDPMVMIVRLTIQGTVLFTVPLLHFPARKSLITLLFDGRPFSWLRHVSLTVGILVVALMATILLPDFRSIFGVVGSTTSTCLLFVYPGIFFLKLSNRPLRSAESVGAVILLVFGLFVGTTSLCLIIVTWVQGS</sequence>
<evidence type="ECO:0000313" key="12">
    <source>
        <dbReference type="Ensembl" id="ENSGMOP00000011622.2"/>
    </source>
</evidence>
<evidence type="ECO:0000256" key="1">
    <source>
        <dbReference type="ARBA" id="ARBA00004651"/>
    </source>
</evidence>
<keyword evidence="8 10" id="KW-0472">Membrane</keyword>
<evidence type="ECO:0000313" key="13">
    <source>
        <dbReference type="Proteomes" id="UP000694546"/>
    </source>
</evidence>
<keyword evidence="13" id="KW-1185">Reference proteome</keyword>
<organism evidence="12 13">
    <name type="scientific">Gadus morhua</name>
    <name type="common">Atlantic cod</name>
    <dbReference type="NCBI Taxonomy" id="8049"/>
    <lineage>
        <taxon>Eukaryota</taxon>
        <taxon>Metazoa</taxon>
        <taxon>Chordata</taxon>
        <taxon>Craniata</taxon>
        <taxon>Vertebrata</taxon>
        <taxon>Euteleostomi</taxon>
        <taxon>Actinopterygii</taxon>
        <taxon>Neopterygii</taxon>
        <taxon>Teleostei</taxon>
        <taxon>Neoteleostei</taxon>
        <taxon>Acanthomorphata</taxon>
        <taxon>Zeiogadaria</taxon>
        <taxon>Gadariae</taxon>
        <taxon>Gadiformes</taxon>
        <taxon>Gadoidei</taxon>
        <taxon>Gadidae</taxon>
        <taxon>Gadus</taxon>
    </lineage>
</organism>
<reference evidence="12" key="1">
    <citation type="submission" date="2025-08" db="UniProtKB">
        <authorList>
            <consortium name="Ensembl"/>
        </authorList>
    </citation>
    <scope>IDENTIFICATION</scope>
</reference>
<dbReference type="Ensembl" id="ENSGMOT00000011938.2">
    <property type="protein sequence ID" value="ENSGMOP00000011622.2"/>
    <property type="gene ID" value="ENSGMOG00000010865.2"/>
</dbReference>
<proteinExistence type="inferred from homology"/>
<feature type="transmembrane region" description="Helical" evidence="10">
    <location>
        <begin position="43"/>
        <end position="65"/>
    </location>
</feature>
<feature type="transmembrane region" description="Helical" evidence="10">
    <location>
        <begin position="283"/>
        <end position="307"/>
    </location>
</feature>
<evidence type="ECO:0000256" key="7">
    <source>
        <dbReference type="ARBA" id="ARBA00022989"/>
    </source>
</evidence>
<feature type="transmembrane region" description="Helical" evidence="10">
    <location>
        <begin position="367"/>
        <end position="388"/>
    </location>
</feature>
<keyword evidence="5 10" id="KW-0812">Transmembrane</keyword>
<feature type="transmembrane region" description="Helical" evidence="10">
    <location>
        <begin position="428"/>
        <end position="454"/>
    </location>
</feature>
<evidence type="ECO:0000256" key="2">
    <source>
        <dbReference type="ARBA" id="ARBA00008066"/>
    </source>
</evidence>
<feature type="transmembrane region" description="Helical" evidence="10">
    <location>
        <begin position="118"/>
        <end position="138"/>
    </location>
</feature>
<feature type="transmembrane region" description="Helical" evidence="10">
    <location>
        <begin position="71"/>
        <end position="93"/>
    </location>
</feature>
<evidence type="ECO:0000256" key="4">
    <source>
        <dbReference type="ARBA" id="ARBA00022475"/>
    </source>
</evidence>
<keyword evidence="9" id="KW-1015">Disulfide bond</keyword>
<dbReference type="RefSeq" id="XP_030212572.1">
    <property type="nucleotide sequence ID" value="XM_030356712.1"/>
</dbReference>
<gene>
    <name evidence="12" type="primary">SLC38A6</name>
    <name evidence="12" type="synonym">slc38a6</name>
</gene>
<feature type="transmembrane region" description="Helical" evidence="10">
    <location>
        <begin position="394"/>
        <end position="416"/>
    </location>
</feature>
<dbReference type="Proteomes" id="UP000694546">
    <property type="component" value="Chromosome 5"/>
</dbReference>
<evidence type="ECO:0000256" key="9">
    <source>
        <dbReference type="ARBA" id="ARBA00023157"/>
    </source>
</evidence>
<evidence type="ECO:0000256" key="6">
    <source>
        <dbReference type="ARBA" id="ARBA00022970"/>
    </source>
</evidence>
<evidence type="ECO:0000256" key="10">
    <source>
        <dbReference type="SAM" id="Phobius"/>
    </source>
</evidence>
<comment type="subcellular location">
    <subcellularLocation>
        <location evidence="1">Cell membrane</location>
        <topology evidence="1">Multi-pass membrane protein</topology>
    </subcellularLocation>
</comment>
<evidence type="ECO:0000256" key="3">
    <source>
        <dbReference type="ARBA" id="ARBA00022448"/>
    </source>
</evidence>
<evidence type="ECO:0000259" key="11">
    <source>
        <dbReference type="Pfam" id="PF01490"/>
    </source>
</evidence>
<dbReference type="Pfam" id="PF01490">
    <property type="entry name" value="Aa_trans"/>
    <property type="match status" value="1"/>
</dbReference>
<feature type="transmembrane region" description="Helical" evidence="10">
    <location>
        <begin position="327"/>
        <end position="347"/>
    </location>
</feature>
<keyword evidence="6" id="KW-0029">Amino-acid transport</keyword>
<dbReference type="GO" id="GO:0005886">
    <property type="term" value="C:plasma membrane"/>
    <property type="evidence" value="ECO:0007669"/>
    <property type="project" value="UniProtKB-SubCell"/>
</dbReference>
<keyword evidence="3" id="KW-0813">Transport</keyword>
<dbReference type="GO" id="GO:0015186">
    <property type="term" value="F:L-glutamine transmembrane transporter activity"/>
    <property type="evidence" value="ECO:0007669"/>
    <property type="project" value="TreeGrafter"/>
</dbReference>
<evidence type="ECO:0000256" key="8">
    <source>
        <dbReference type="ARBA" id="ARBA00023136"/>
    </source>
</evidence>
<dbReference type="PANTHER" id="PTHR22950">
    <property type="entry name" value="AMINO ACID TRANSPORTER"/>
    <property type="match status" value="1"/>
</dbReference>
<evidence type="ECO:0000256" key="5">
    <source>
        <dbReference type="ARBA" id="ARBA00022692"/>
    </source>
</evidence>
<feature type="domain" description="Amino acid transporter transmembrane" evidence="11">
    <location>
        <begin position="46"/>
        <end position="448"/>
    </location>
</feature>
<feature type="transmembrane region" description="Helical" evidence="10">
    <location>
        <begin position="194"/>
        <end position="213"/>
    </location>
</feature>
<protein>
    <submittedName>
        <fullName evidence="12">Solute carrier family 38 member 6</fullName>
    </submittedName>
</protein>
<dbReference type="AlphaFoldDB" id="A0A8C4ZGD6"/>
<dbReference type="GeneID" id="115543982"/>
<dbReference type="GeneTree" id="ENSGT00940000156982"/>
<name>A0A8C4ZGD6_GADMO</name>